<accession>T1GV05</accession>
<dbReference type="Proteomes" id="UP000015102">
    <property type="component" value="Unassembled WGS sequence"/>
</dbReference>
<feature type="region of interest" description="Disordered" evidence="1">
    <location>
        <begin position="16"/>
        <end position="38"/>
    </location>
</feature>
<evidence type="ECO:0000313" key="2">
    <source>
        <dbReference type="EnsemblMetazoa" id="MESCA007579-PA"/>
    </source>
</evidence>
<evidence type="ECO:0000313" key="3">
    <source>
        <dbReference type="Proteomes" id="UP000015102"/>
    </source>
</evidence>
<dbReference type="HOGENOM" id="CLU_2657327_0_0_1"/>
<reference evidence="2" key="2">
    <citation type="submission" date="2015-06" db="UniProtKB">
        <authorList>
            <consortium name="EnsemblMetazoa"/>
        </authorList>
    </citation>
    <scope>IDENTIFICATION</scope>
</reference>
<organism evidence="2 3">
    <name type="scientific">Megaselia scalaris</name>
    <name type="common">Humpbacked fly</name>
    <name type="synonym">Phora scalaris</name>
    <dbReference type="NCBI Taxonomy" id="36166"/>
    <lineage>
        <taxon>Eukaryota</taxon>
        <taxon>Metazoa</taxon>
        <taxon>Ecdysozoa</taxon>
        <taxon>Arthropoda</taxon>
        <taxon>Hexapoda</taxon>
        <taxon>Insecta</taxon>
        <taxon>Pterygota</taxon>
        <taxon>Neoptera</taxon>
        <taxon>Endopterygota</taxon>
        <taxon>Diptera</taxon>
        <taxon>Brachycera</taxon>
        <taxon>Muscomorpha</taxon>
        <taxon>Platypezoidea</taxon>
        <taxon>Phoridae</taxon>
        <taxon>Megaseliini</taxon>
        <taxon>Megaselia</taxon>
    </lineage>
</organism>
<protein>
    <submittedName>
        <fullName evidence="2">Uncharacterized protein</fullName>
    </submittedName>
</protein>
<reference evidence="3" key="1">
    <citation type="submission" date="2013-02" db="EMBL/GenBank/DDBJ databases">
        <authorList>
            <person name="Hughes D."/>
        </authorList>
    </citation>
    <scope>NUCLEOTIDE SEQUENCE</scope>
    <source>
        <strain>Durham</strain>
        <strain evidence="3">NC isolate 2 -- Noor lab</strain>
    </source>
</reference>
<evidence type="ECO:0000256" key="1">
    <source>
        <dbReference type="SAM" id="MobiDB-lite"/>
    </source>
</evidence>
<proteinExistence type="predicted"/>
<dbReference type="EnsemblMetazoa" id="MESCA007579-RA">
    <property type="protein sequence ID" value="MESCA007579-PA"/>
    <property type="gene ID" value="MESCA007579"/>
</dbReference>
<dbReference type="AlphaFoldDB" id="T1GV05"/>
<dbReference type="EMBL" id="CAQQ02036156">
    <property type="status" value="NOT_ANNOTATED_CDS"/>
    <property type="molecule type" value="Genomic_DNA"/>
</dbReference>
<sequence length="76" mass="8568">MLEEEERDRQRYRCLDLDEKGAKKPKKPASLKQIGGVDSAPNHAPNTLFLFLDKNKKVGVSTQPLTTHTLLFGKFA</sequence>
<dbReference type="EMBL" id="CAQQ02036155">
    <property type="status" value="NOT_ANNOTATED_CDS"/>
    <property type="molecule type" value="Genomic_DNA"/>
</dbReference>
<dbReference type="EMBL" id="CAQQ02036154">
    <property type="status" value="NOT_ANNOTATED_CDS"/>
    <property type="molecule type" value="Genomic_DNA"/>
</dbReference>
<keyword evidence="3" id="KW-1185">Reference proteome</keyword>
<dbReference type="EMBL" id="CAQQ02036157">
    <property type="status" value="NOT_ANNOTATED_CDS"/>
    <property type="molecule type" value="Genomic_DNA"/>
</dbReference>
<name>T1GV05_MEGSC</name>